<proteinExistence type="predicted"/>
<evidence type="ECO:0000256" key="1">
    <source>
        <dbReference type="SAM" id="MobiDB-lite"/>
    </source>
</evidence>
<evidence type="ECO:0000313" key="4">
    <source>
        <dbReference type="Proteomes" id="UP000019141"/>
    </source>
</evidence>
<evidence type="ECO:0000256" key="2">
    <source>
        <dbReference type="SAM" id="Phobius"/>
    </source>
</evidence>
<keyword evidence="2" id="KW-1133">Transmembrane helix</keyword>
<protein>
    <submittedName>
        <fullName evidence="3">Uncharacterized protein</fullName>
    </submittedName>
</protein>
<accession>W4LI62</accession>
<evidence type="ECO:0000313" key="3">
    <source>
        <dbReference type="EMBL" id="ETW97609.1"/>
    </source>
</evidence>
<feature type="region of interest" description="Disordered" evidence="1">
    <location>
        <begin position="204"/>
        <end position="228"/>
    </location>
</feature>
<reference evidence="3 4" key="1">
    <citation type="journal article" date="2014" name="Nature">
        <title>An environmental bacterial taxon with a large and distinct metabolic repertoire.</title>
        <authorList>
            <person name="Wilson M.C."/>
            <person name="Mori T."/>
            <person name="Ruckert C."/>
            <person name="Uria A.R."/>
            <person name="Helf M.J."/>
            <person name="Takada K."/>
            <person name="Gernert C."/>
            <person name="Steffens U.A."/>
            <person name="Heycke N."/>
            <person name="Schmitt S."/>
            <person name="Rinke C."/>
            <person name="Helfrich E.J."/>
            <person name="Brachmann A.O."/>
            <person name="Gurgui C."/>
            <person name="Wakimoto T."/>
            <person name="Kracht M."/>
            <person name="Crusemann M."/>
            <person name="Hentschel U."/>
            <person name="Abe I."/>
            <person name="Matsunaga S."/>
            <person name="Kalinowski J."/>
            <person name="Takeyama H."/>
            <person name="Piel J."/>
        </authorList>
    </citation>
    <scope>NUCLEOTIDE SEQUENCE [LARGE SCALE GENOMIC DNA]</scope>
    <source>
        <strain evidence="4">TSY1</strain>
    </source>
</reference>
<feature type="transmembrane region" description="Helical" evidence="2">
    <location>
        <begin position="12"/>
        <end position="35"/>
    </location>
</feature>
<keyword evidence="2" id="KW-0472">Membrane</keyword>
<dbReference type="Proteomes" id="UP000019141">
    <property type="component" value="Unassembled WGS sequence"/>
</dbReference>
<comment type="caution">
    <text evidence="3">The sequence shown here is derived from an EMBL/GenBank/DDBJ whole genome shotgun (WGS) entry which is preliminary data.</text>
</comment>
<dbReference type="HOGENOM" id="CLU_1212987_0_0_7"/>
<gene>
    <name evidence="3" type="ORF">ETSY1_22040</name>
</gene>
<organism evidence="3 4">
    <name type="scientific">Entotheonella factor</name>
    <dbReference type="NCBI Taxonomy" id="1429438"/>
    <lineage>
        <taxon>Bacteria</taxon>
        <taxon>Pseudomonadati</taxon>
        <taxon>Nitrospinota/Tectimicrobiota group</taxon>
        <taxon>Candidatus Tectimicrobiota</taxon>
        <taxon>Candidatus Entotheonellia</taxon>
        <taxon>Candidatus Entotheonellales</taxon>
        <taxon>Candidatus Entotheonellaceae</taxon>
        <taxon>Candidatus Entotheonella</taxon>
    </lineage>
</organism>
<name>W4LI62_ENTF1</name>
<dbReference type="EMBL" id="AZHW01000643">
    <property type="protein sequence ID" value="ETW97609.1"/>
    <property type="molecule type" value="Genomic_DNA"/>
</dbReference>
<keyword evidence="4" id="KW-1185">Reference proteome</keyword>
<sequence>MSEHTSSRPLKGLLLFAGIALVGTLFFTFVMSAVIPPIHVPDRELLIAELDHMATHFDWAQGIPQSHAEHCQNLIEEGRTRTETLKAFQKEFTRLDDQIAILFALGRVHVIVGECRFREALNPKNSHVKQSYLSQGVVQLDIADQALEDAHQRVVYALKAKRNRVYNLARTKRYLTENDVQTKLNIWRAYTTCLLQHSGQQQSVSDTLATSEPLPSFESACPHNAREP</sequence>
<keyword evidence="2" id="KW-0812">Transmembrane</keyword>
<dbReference type="AlphaFoldDB" id="W4LI62"/>